<dbReference type="InterPro" id="IPR032095">
    <property type="entry name" value="Sacchrp_dh-like_C"/>
</dbReference>
<keyword evidence="5" id="KW-1185">Reference proteome</keyword>
<sequence length="373" mass="40823">MTTWKIGIIGAGKIGVALADLLAQTDDYSVIILDRDQAALDRVGNAETQCLDVSDETTLTKALEPLDAVISAAPFFLTPVIAEAAKKARTHYFDLTEDVASTQAVHRLAAESETVFAPQCGLAPGFVSIAAHDLAQQFDKLDNLRLRVGALPRYPTNRLKYNLTWSTEGLINEYCNPCLAIEDGKPVEVAPLEGLETFSLEGAEFEAFNTSGGLGSLHETLSGKVQSLRYLSIRYPGHRDIIAMLLEDLGLKQRRDLLKDVMETALATTRQDFVMVFITATGEIAGRHEERSYLNKIHAAQINGTLWSAIQITTSAGVCASLDLVRNGVLPQRGFIKQEQIPLDAFLSNRFGRLYQGDTRLDDNNNTNLLAAE</sequence>
<dbReference type="SUPFAM" id="SSF51735">
    <property type="entry name" value="NAD(P)-binding Rossmann-fold domains"/>
    <property type="match status" value="1"/>
</dbReference>
<dbReference type="SUPFAM" id="SSF55347">
    <property type="entry name" value="Glyceraldehyde-3-phosphate dehydrogenase-like, C-terminal domain"/>
    <property type="match status" value="1"/>
</dbReference>
<dbReference type="EMBL" id="LVVZ01000022">
    <property type="protein sequence ID" value="OKL43148.1"/>
    <property type="molecule type" value="Genomic_DNA"/>
</dbReference>
<dbReference type="PANTHER" id="PTHR11133:SF22">
    <property type="entry name" value="ALPHA-AMINOADIPIC SEMIALDEHYDE SYNTHASE, MITOCHONDRIAL"/>
    <property type="match status" value="1"/>
</dbReference>
<dbReference type="AlphaFoldDB" id="A0A1U7JEN0"/>
<dbReference type="GO" id="GO:0016491">
    <property type="term" value="F:oxidoreductase activity"/>
    <property type="evidence" value="ECO:0007669"/>
    <property type="project" value="UniProtKB-KW"/>
</dbReference>
<gene>
    <name evidence="4" type="ORF">A3843_15655</name>
</gene>
<dbReference type="Proteomes" id="UP000185783">
    <property type="component" value="Unassembled WGS sequence"/>
</dbReference>
<reference evidence="4 5" key="1">
    <citation type="submission" date="2016-03" db="EMBL/GenBank/DDBJ databases">
        <title>Genome sequence of Nesiotobacter sp. nov., a moderately halophilic alphaproteobacterium isolated from the Yellow Sea, China.</title>
        <authorList>
            <person name="Zhang G."/>
            <person name="Zhang R."/>
        </authorList>
    </citation>
    <scope>NUCLEOTIDE SEQUENCE [LARGE SCALE GENOMIC DNA]</scope>
    <source>
        <strain evidence="4 5">WB1-6</strain>
    </source>
</reference>
<accession>A0A1U7JEN0</accession>
<dbReference type="STRING" id="197461.A3843_15655"/>
<keyword evidence="1" id="KW-0560">Oxidoreductase</keyword>
<name>A0A1U7JEN0_9HYPH</name>
<dbReference type="PANTHER" id="PTHR11133">
    <property type="entry name" value="SACCHAROPINE DEHYDROGENASE"/>
    <property type="match status" value="1"/>
</dbReference>
<dbReference type="RefSeq" id="WP_028482937.1">
    <property type="nucleotide sequence ID" value="NZ_LVVZ01000022.1"/>
</dbReference>
<dbReference type="Pfam" id="PF16653">
    <property type="entry name" value="Sacchrp_dh_C"/>
    <property type="match status" value="1"/>
</dbReference>
<evidence type="ECO:0000313" key="5">
    <source>
        <dbReference type="Proteomes" id="UP000185783"/>
    </source>
</evidence>
<proteinExistence type="predicted"/>
<dbReference type="Gene3D" id="3.40.50.720">
    <property type="entry name" value="NAD(P)-binding Rossmann-like Domain"/>
    <property type="match status" value="1"/>
</dbReference>
<dbReference type="InterPro" id="IPR036291">
    <property type="entry name" value="NAD(P)-bd_dom_sf"/>
</dbReference>
<protein>
    <submittedName>
        <fullName evidence="4">Saccharopine dehydrogenase</fullName>
    </submittedName>
</protein>
<evidence type="ECO:0000256" key="1">
    <source>
        <dbReference type="ARBA" id="ARBA00023002"/>
    </source>
</evidence>
<dbReference type="InterPro" id="IPR005097">
    <property type="entry name" value="Sacchrp_dh_NADP-bd"/>
</dbReference>
<dbReference type="Gene3D" id="3.30.360.10">
    <property type="entry name" value="Dihydrodipicolinate Reductase, domain 2"/>
    <property type="match status" value="1"/>
</dbReference>
<evidence type="ECO:0000259" key="3">
    <source>
        <dbReference type="Pfam" id="PF16653"/>
    </source>
</evidence>
<feature type="domain" description="Saccharopine dehydrogenase-like C-terminal" evidence="3">
    <location>
        <begin position="121"/>
        <end position="342"/>
    </location>
</feature>
<dbReference type="InterPro" id="IPR051168">
    <property type="entry name" value="AASS"/>
</dbReference>
<organism evidence="4 5">
    <name type="scientific">Pseudovibrio exalbescens</name>
    <dbReference type="NCBI Taxonomy" id="197461"/>
    <lineage>
        <taxon>Bacteria</taxon>
        <taxon>Pseudomonadati</taxon>
        <taxon>Pseudomonadota</taxon>
        <taxon>Alphaproteobacteria</taxon>
        <taxon>Hyphomicrobiales</taxon>
        <taxon>Stappiaceae</taxon>
        <taxon>Pseudovibrio</taxon>
    </lineage>
</organism>
<dbReference type="Pfam" id="PF03435">
    <property type="entry name" value="Sacchrp_dh_NADP"/>
    <property type="match status" value="1"/>
</dbReference>
<evidence type="ECO:0000313" key="4">
    <source>
        <dbReference type="EMBL" id="OKL43148.1"/>
    </source>
</evidence>
<evidence type="ECO:0000259" key="2">
    <source>
        <dbReference type="Pfam" id="PF03435"/>
    </source>
</evidence>
<feature type="domain" description="Saccharopine dehydrogenase NADP binding" evidence="2">
    <location>
        <begin position="6"/>
        <end position="103"/>
    </location>
</feature>
<comment type="caution">
    <text evidence="4">The sequence shown here is derived from an EMBL/GenBank/DDBJ whole genome shotgun (WGS) entry which is preliminary data.</text>
</comment>